<dbReference type="OMA" id="MKSDQIY"/>
<feature type="domain" description="PPC89 centrosome localisation" evidence="7">
    <location>
        <begin position="651"/>
        <end position="712"/>
    </location>
</feature>
<feature type="region of interest" description="Disordered" evidence="5">
    <location>
        <begin position="119"/>
        <end position="154"/>
    </location>
</feature>
<sequence length="1082" mass="120738">FVYFAPKTEALGSTRITSASNSAPTLSRILAVAVFNLHLHSSYAFLVCFSSLLQSIYQYLIRIDQLHAIASIDFTATPPAPAPVRLEIHRHRAVRVAEAMETDVAQRYRSRILREMHANRENPFNSPPSSTGSHGTVSPTMTSVFSDPDGESTRRLNEDIARVTGGKKFPVNWEAAHRKWPEYFSKPKSTFIDNDTQPLKENHNPASFKLLQEDSTRDIWEGSRRKRADMQPRADDETDLSILLTKSPAAALSLSNRHLSPISRAHARAPSDPAPLLQRRPSISEALDRLRKASSSPKHADQKHMSGANGSSPNGSSAKSSFTAVPPSPNSVGSPNHGANARSFFMPDVSHLGDFVTGTLRFSGSMKNGVPIFVKQGKVHDKQASPAAAAHVAVDSVKVPKEEERIFVSMDMIRDEIVSLQEHHEKVQEYAVNLQQQVDRLEAQLKEKGQSSDKGHQNSHAHESNARLRSEIASLQTRLDQATRKLSTSEIANDSMTHERDRVLTRLQEACDDINKLTRKLTVKEKALETSQKQLDSSEQVRQDNDTLRRDIVAVTHSRDALELENSSLRDDNDKLESELQSLQTDMDSMRSENDRLRQQQQSLLVENKSLRASKTHHDNNDVLNEDLDEVQHELDAAREELEALRKQNEELSSLREDNQSLVRHNEKYFNDNKILRRENSGFERSIHELHEENLKLKEEVSFLKEQIDHYRPGPQANFDTENTSAGMFMPEITVDTNISGPEGPTETKELPDLLEITGQSQNVTGADYTESVMNANQNVDAPQKKSQAVNEQAQKAVISNPPKAGVLKTAANQGSKRRSTSRQTPKARFENYSDFDETTGPLSLDTGVTQDQVVELSVPVQGNFKPVGNREQTPHPRKTKNVTIEADLTTGTTKSIHQSTGHVLSSDARRVLDGLCEHSCSNCIVCTRITSHRSTSTELAMGKKRVTVPRPVPVTDRDLSVEDPTMRPSQSPGHALALVIKGLEDESRHLQFELSQLQSQYSSRDKATGKRDRVALAENIRSLLKSLEVKNDQIYSLYDVLEGQKAAGQAMSEEELEMTVLNITGMSVRDVTDQLTWEGLH</sequence>
<dbReference type="GO" id="GO:0005815">
    <property type="term" value="C:microtubule organizing center"/>
    <property type="evidence" value="ECO:0007669"/>
    <property type="project" value="UniProtKB-SubCell"/>
</dbReference>
<evidence type="ECO:0000313" key="8">
    <source>
        <dbReference type="EMBL" id="OAR01782.1"/>
    </source>
</evidence>
<dbReference type="PANTHER" id="PTHR19336">
    <property type="entry name" value="UNCHARACTERIZED DUF1167"/>
    <property type="match status" value="1"/>
</dbReference>
<keyword evidence="4" id="KW-0175">Coiled coil</keyword>
<feature type="region of interest" description="Disordered" evidence="5">
    <location>
        <begin position="781"/>
        <end position="846"/>
    </location>
</feature>
<feature type="region of interest" description="Disordered" evidence="5">
    <location>
        <begin position="222"/>
        <end position="241"/>
    </location>
</feature>
<accession>A0A179IIT3</accession>
<feature type="non-terminal residue" evidence="8">
    <location>
        <position position="1082"/>
    </location>
</feature>
<feature type="compositionally biased region" description="Polar residues" evidence="5">
    <location>
        <begin position="122"/>
        <end position="145"/>
    </location>
</feature>
<comment type="subcellular location">
    <subcellularLocation>
        <location evidence="1">Cytoplasm</location>
        <location evidence="1">Cytoskeleton</location>
        <location evidence="1">Microtubule organizing center</location>
    </subcellularLocation>
</comment>
<feature type="non-terminal residue" evidence="8">
    <location>
        <position position="1"/>
    </location>
</feature>
<feature type="compositionally biased region" description="Polar residues" evidence="5">
    <location>
        <begin position="781"/>
        <end position="794"/>
    </location>
</feature>
<keyword evidence="3" id="KW-0206">Cytoskeleton</keyword>
<dbReference type="AlphaFoldDB" id="A0A179IIT3"/>
<feature type="coiled-coil region" evidence="4">
    <location>
        <begin position="559"/>
        <end position="707"/>
    </location>
</feature>
<evidence type="ECO:0000256" key="1">
    <source>
        <dbReference type="ARBA" id="ARBA00004267"/>
    </source>
</evidence>
<evidence type="ECO:0000256" key="5">
    <source>
        <dbReference type="SAM" id="MobiDB-lite"/>
    </source>
</evidence>
<evidence type="ECO:0000259" key="7">
    <source>
        <dbReference type="Pfam" id="PF14197"/>
    </source>
</evidence>
<dbReference type="InterPro" id="IPR024957">
    <property type="entry name" value="Cep57_MT-bd_dom"/>
</dbReference>
<feature type="region of interest" description="Disordered" evidence="5">
    <location>
        <begin position="479"/>
        <end position="498"/>
    </location>
</feature>
<keyword evidence="9" id="KW-1185">Reference proteome</keyword>
<feature type="region of interest" description="Disordered" evidence="5">
    <location>
        <begin position="446"/>
        <end position="467"/>
    </location>
</feature>
<dbReference type="OrthoDB" id="76453at2759"/>
<dbReference type="InterPro" id="IPR025925">
    <property type="entry name" value="PPC89_CLD"/>
</dbReference>
<dbReference type="PANTHER" id="PTHR19336:SF9">
    <property type="entry name" value="SPINDLE POLE BODY PROTEIN PPC89"/>
    <property type="match status" value="1"/>
</dbReference>
<evidence type="ECO:0000259" key="6">
    <source>
        <dbReference type="Pfam" id="PF06657"/>
    </source>
</evidence>
<feature type="region of interest" description="Disordered" evidence="5">
    <location>
        <begin position="863"/>
        <end position="897"/>
    </location>
</feature>
<name>A0A179IIT3_CORDF</name>
<reference evidence="8 9" key="1">
    <citation type="submission" date="2016-03" db="EMBL/GenBank/DDBJ databases">
        <title>Fine-scale spatial genetic structure of a fungal parasite of coffee scale insects.</title>
        <authorList>
            <person name="Jackson D."/>
            <person name="Zemenick K.A."/>
            <person name="Malloure B."/>
            <person name="Quandt C.A."/>
            <person name="James T.Y."/>
        </authorList>
    </citation>
    <scope>NUCLEOTIDE SEQUENCE [LARGE SCALE GENOMIC DNA]</scope>
    <source>
        <strain evidence="8 9">UM487</strain>
    </source>
</reference>
<evidence type="ECO:0000256" key="2">
    <source>
        <dbReference type="ARBA" id="ARBA00022490"/>
    </source>
</evidence>
<feature type="domain" description="Cep57 centrosome microtubule-binding" evidence="6">
    <location>
        <begin position="965"/>
        <end position="1041"/>
    </location>
</feature>
<evidence type="ECO:0000256" key="3">
    <source>
        <dbReference type="ARBA" id="ARBA00023212"/>
    </source>
</evidence>
<dbReference type="GO" id="GO:0008017">
    <property type="term" value="F:microtubule binding"/>
    <property type="evidence" value="ECO:0007669"/>
    <property type="project" value="InterPro"/>
</dbReference>
<dbReference type="EMBL" id="LUKN01000992">
    <property type="protein sequence ID" value="OAR01782.1"/>
    <property type="molecule type" value="Genomic_DNA"/>
</dbReference>
<feature type="compositionally biased region" description="Low complexity" evidence="5">
    <location>
        <begin position="306"/>
        <end position="321"/>
    </location>
</feature>
<protein>
    <recommendedName>
        <fullName evidence="10">Cep57 centrosome microtubule-binding domain-containing protein</fullName>
    </recommendedName>
</protein>
<feature type="region of interest" description="Disordered" evidence="5">
    <location>
        <begin position="288"/>
        <end position="336"/>
    </location>
</feature>
<keyword evidence="2" id="KW-0963">Cytoplasm</keyword>
<dbReference type="Pfam" id="PF06657">
    <property type="entry name" value="Cep57_MT_bd"/>
    <property type="match status" value="1"/>
</dbReference>
<evidence type="ECO:0008006" key="10">
    <source>
        <dbReference type="Google" id="ProtNLM"/>
    </source>
</evidence>
<feature type="domain" description="PPC89 centrosome localisation" evidence="7">
    <location>
        <begin position="468"/>
        <end position="533"/>
    </location>
</feature>
<comment type="caution">
    <text evidence="8">The sequence shown here is derived from an EMBL/GenBank/DDBJ whole genome shotgun (WGS) entry which is preliminary data.</text>
</comment>
<organism evidence="8 9">
    <name type="scientific">Cordyceps confragosa</name>
    <name type="common">Lecanicillium lecanii</name>
    <dbReference type="NCBI Taxonomy" id="2714763"/>
    <lineage>
        <taxon>Eukaryota</taxon>
        <taxon>Fungi</taxon>
        <taxon>Dikarya</taxon>
        <taxon>Ascomycota</taxon>
        <taxon>Pezizomycotina</taxon>
        <taxon>Sordariomycetes</taxon>
        <taxon>Hypocreomycetidae</taxon>
        <taxon>Hypocreales</taxon>
        <taxon>Cordycipitaceae</taxon>
        <taxon>Akanthomyces</taxon>
    </lineage>
</organism>
<dbReference type="Proteomes" id="UP000243081">
    <property type="component" value="Unassembled WGS sequence"/>
</dbReference>
<feature type="compositionally biased region" description="Polar residues" evidence="5">
    <location>
        <begin position="479"/>
        <end position="495"/>
    </location>
</feature>
<dbReference type="InterPro" id="IPR051756">
    <property type="entry name" value="Centrosomal_MT-associated"/>
</dbReference>
<dbReference type="Pfam" id="PF14197">
    <property type="entry name" value="Cep57_CLD_2"/>
    <property type="match status" value="2"/>
</dbReference>
<evidence type="ECO:0000256" key="4">
    <source>
        <dbReference type="SAM" id="Coils"/>
    </source>
</evidence>
<proteinExistence type="predicted"/>
<gene>
    <name evidence="8" type="ORF">LLEC1_07025</name>
</gene>
<evidence type="ECO:0000313" key="9">
    <source>
        <dbReference type="Proteomes" id="UP000243081"/>
    </source>
</evidence>
<feature type="compositionally biased region" description="Basic and acidic residues" evidence="5">
    <location>
        <begin position="222"/>
        <end position="235"/>
    </location>
</feature>